<keyword evidence="1" id="KW-0808">Transferase</keyword>
<keyword evidence="1" id="KW-0418">Kinase</keyword>
<sequence>MGSNLVVEEEEEYINMELASSPSKSPQLKEFEFQFFSAPTPDESAADELFYKGKLLPLHLPPRRQMVEHLLRTAPCTNSNTPSHSCNISPSESRRVSCDLTTFQWPTQINPFFNNHQPIRSTTTSWSKKLKLKRSILAHKLKSFFTKSDPQNSSSKYSRFGKRIASLVKKNGIDDHRRSFSGAISADFSTTTTNCSSSSSTASSSFSLSGLHELQFLRRSSSAAEIEVSIDAAIAHCKKSLIRSSFSSS</sequence>
<gene>
    <name evidence="1" type="ORF">AAHA92_25503</name>
</gene>
<name>A0ABD1GE14_SALDI</name>
<dbReference type="PANTHER" id="PTHR33312:SF5">
    <property type="entry name" value="MEMBRANE-ASSOCIATED KINASE REGULATOR 4-RELATED"/>
    <property type="match status" value="1"/>
</dbReference>
<keyword evidence="2" id="KW-1185">Reference proteome</keyword>
<dbReference type="InterPro" id="IPR039620">
    <property type="entry name" value="BKI1/MAKR1/3/4"/>
</dbReference>
<dbReference type="Proteomes" id="UP001567538">
    <property type="component" value="Unassembled WGS sequence"/>
</dbReference>
<dbReference type="PANTHER" id="PTHR33312">
    <property type="entry name" value="MEMBRANE-ASSOCIATED KINASE REGULATOR 4-RELATED"/>
    <property type="match status" value="1"/>
</dbReference>
<dbReference type="GO" id="GO:0016301">
    <property type="term" value="F:kinase activity"/>
    <property type="evidence" value="ECO:0007669"/>
    <property type="project" value="UniProtKB-KW"/>
</dbReference>
<evidence type="ECO:0000313" key="1">
    <source>
        <dbReference type="EMBL" id="KAL1541256.1"/>
    </source>
</evidence>
<proteinExistence type="predicted"/>
<reference evidence="1 2" key="1">
    <citation type="submission" date="2024-06" db="EMBL/GenBank/DDBJ databases">
        <title>A chromosome level genome sequence of Diviner's sage (Salvia divinorum).</title>
        <authorList>
            <person name="Ford S.A."/>
            <person name="Ro D.-K."/>
            <person name="Ness R.W."/>
            <person name="Phillips M.A."/>
        </authorList>
    </citation>
    <scope>NUCLEOTIDE SEQUENCE [LARGE SCALE GENOMIC DNA]</scope>
    <source>
        <strain evidence="1">SAF-2024a</strain>
        <tissue evidence="1">Leaf</tissue>
    </source>
</reference>
<organism evidence="1 2">
    <name type="scientific">Salvia divinorum</name>
    <name type="common">Maria pastora</name>
    <name type="synonym">Diviner's sage</name>
    <dbReference type="NCBI Taxonomy" id="28513"/>
    <lineage>
        <taxon>Eukaryota</taxon>
        <taxon>Viridiplantae</taxon>
        <taxon>Streptophyta</taxon>
        <taxon>Embryophyta</taxon>
        <taxon>Tracheophyta</taxon>
        <taxon>Spermatophyta</taxon>
        <taxon>Magnoliopsida</taxon>
        <taxon>eudicotyledons</taxon>
        <taxon>Gunneridae</taxon>
        <taxon>Pentapetalae</taxon>
        <taxon>asterids</taxon>
        <taxon>lamiids</taxon>
        <taxon>Lamiales</taxon>
        <taxon>Lamiaceae</taxon>
        <taxon>Nepetoideae</taxon>
        <taxon>Mentheae</taxon>
        <taxon>Salviinae</taxon>
        <taxon>Salvia</taxon>
        <taxon>Salvia subgen. Calosphace</taxon>
    </lineage>
</organism>
<evidence type="ECO:0000313" key="2">
    <source>
        <dbReference type="Proteomes" id="UP001567538"/>
    </source>
</evidence>
<dbReference type="AlphaFoldDB" id="A0ABD1GE14"/>
<comment type="caution">
    <text evidence="1">The sequence shown here is derived from an EMBL/GenBank/DDBJ whole genome shotgun (WGS) entry which is preliminary data.</text>
</comment>
<protein>
    <submittedName>
        <fullName evidence="1">Membrane-associated kinase regulator 4</fullName>
    </submittedName>
</protein>
<dbReference type="EMBL" id="JBEAFC010000009">
    <property type="protein sequence ID" value="KAL1541256.1"/>
    <property type="molecule type" value="Genomic_DNA"/>
</dbReference>
<accession>A0ABD1GE14</accession>